<dbReference type="AlphaFoldDB" id="A0A438HZW2"/>
<dbReference type="PANTHER" id="PTHR33116:SF78">
    <property type="entry name" value="OS12G0587133 PROTEIN"/>
    <property type="match status" value="1"/>
</dbReference>
<dbReference type="PANTHER" id="PTHR33116">
    <property type="entry name" value="REVERSE TRANSCRIPTASE ZINC-BINDING DOMAIN-CONTAINING PROTEIN-RELATED-RELATED"/>
    <property type="match status" value="1"/>
</dbReference>
<dbReference type="EMBL" id="QGNW01000158">
    <property type="protein sequence ID" value="RVW90009.1"/>
    <property type="molecule type" value="Genomic_DNA"/>
</dbReference>
<protein>
    <submittedName>
        <fullName evidence="1">Uncharacterized protein</fullName>
    </submittedName>
</protein>
<organism evidence="1 2">
    <name type="scientific">Vitis vinifera</name>
    <name type="common">Grape</name>
    <dbReference type="NCBI Taxonomy" id="29760"/>
    <lineage>
        <taxon>Eukaryota</taxon>
        <taxon>Viridiplantae</taxon>
        <taxon>Streptophyta</taxon>
        <taxon>Embryophyta</taxon>
        <taxon>Tracheophyta</taxon>
        <taxon>Spermatophyta</taxon>
        <taxon>Magnoliopsida</taxon>
        <taxon>eudicotyledons</taxon>
        <taxon>Gunneridae</taxon>
        <taxon>Pentapetalae</taxon>
        <taxon>rosids</taxon>
        <taxon>Vitales</taxon>
        <taxon>Vitaceae</taxon>
        <taxon>Viteae</taxon>
        <taxon>Vitis</taxon>
    </lineage>
</organism>
<comment type="caution">
    <text evidence="1">The sequence shown here is derived from an EMBL/GenBank/DDBJ whole genome shotgun (WGS) entry which is preliminary data.</text>
</comment>
<proteinExistence type="predicted"/>
<sequence>MKYTVIYVEDLASELGCKVRSLSSTYMGMPLAAPFKSVAAWDGVEVRFCKRLAMWKKQYISKGGRITLIRSTLSNLPIYFMFTLSMPRMVRLRLEHIKRDFLWTGGALEQKPHLVRGLLELSDQGEVRVVTRGAVFSRSEERWGAPLCDSFPSLFALAVFKETWVKDVRNFLVGATQSEFLCLEGNMEKSFNLRPNSEKGIVFSK</sequence>
<reference evidence="1 2" key="1">
    <citation type="journal article" date="2018" name="PLoS Genet.">
        <title>Population sequencing reveals clonal diversity and ancestral inbreeding in the grapevine cultivar Chardonnay.</title>
        <authorList>
            <person name="Roach M.J."/>
            <person name="Johnson D.L."/>
            <person name="Bohlmann J."/>
            <person name="van Vuuren H.J."/>
            <person name="Jones S.J."/>
            <person name="Pretorius I.S."/>
            <person name="Schmidt S.A."/>
            <person name="Borneman A.R."/>
        </authorList>
    </citation>
    <scope>NUCLEOTIDE SEQUENCE [LARGE SCALE GENOMIC DNA]</scope>
    <source>
        <strain evidence="2">cv. Chardonnay</strain>
        <tissue evidence="1">Leaf</tissue>
    </source>
</reference>
<gene>
    <name evidence="1" type="ORF">CK203_035922</name>
</gene>
<evidence type="ECO:0000313" key="2">
    <source>
        <dbReference type="Proteomes" id="UP000288805"/>
    </source>
</evidence>
<evidence type="ECO:0000313" key="1">
    <source>
        <dbReference type="EMBL" id="RVW90009.1"/>
    </source>
</evidence>
<accession>A0A438HZW2</accession>
<name>A0A438HZW2_VITVI</name>
<dbReference type="Proteomes" id="UP000288805">
    <property type="component" value="Unassembled WGS sequence"/>
</dbReference>